<dbReference type="PRINTS" id="PR00313">
    <property type="entry name" value="CABNDNGRPT"/>
</dbReference>
<comment type="subcellular location">
    <subcellularLocation>
        <location evidence="1">Secreted</location>
    </subcellularLocation>
</comment>
<dbReference type="OrthoDB" id="7190529at2"/>
<evidence type="ECO:0000256" key="1">
    <source>
        <dbReference type="ARBA" id="ARBA00004613"/>
    </source>
</evidence>
<evidence type="ECO:0000256" key="2">
    <source>
        <dbReference type="ARBA" id="ARBA00022525"/>
    </source>
</evidence>
<reference evidence="4 5" key="1">
    <citation type="journal article" date="2013" name="Genome Announc.">
        <title>Draft Genome Sequence for Caulobacter sp. Strain OR37, a Bacterium Tolerant to Heavy Metals.</title>
        <authorList>
            <person name="Utturkar S.M."/>
            <person name="Bollmann A."/>
            <person name="Brzoska R.M."/>
            <person name="Klingeman D.M."/>
            <person name="Epstein S.E."/>
            <person name="Palumbo A.V."/>
            <person name="Brown S.D."/>
        </authorList>
    </citation>
    <scope>NUCLEOTIDE SEQUENCE [LARGE SCALE GENOMIC DNA]</scope>
    <source>
        <strain evidence="4 5">OR37</strain>
    </source>
</reference>
<dbReference type="RefSeq" id="WP_004619189.1">
    <property type="nucleotide sequence ID" value="NZ_APMP01000010.1"/>
</dbReference>
<dbReference type="InterPro" id="IPR050557">
    <property type="entry name" value="RTX_toxin/Mannuronan_C5-epim"/>
</dbReference>
<dbReference type="eggNOG" id="COG2931">
    <property type="taxonomic scope" value="Bacteria"/>
</dbReference>
<dbReference type="Pfam" id="PF19198">
    <property type="entry name" value="RsaA_NTD"/>
    <property type="match status" value="1"/>
</dbReference>
<proteinExistence type="predicted"/>
<dbReference type="Proteomes" id="UP000013063">
    <property type="component" value="Unassembled WGS sequence"/>
</dbReference>
<dbReference type="PANTHER" id="PTHR38340">
    <property type="entry name" value="S-LAYER PROTEIN"/>
    <property type="match status" value="1"/>
</dbReference>
<gene>
    <name evidence="4" type="ORF">OR37_02032</name>
</gene>
<dbReference type="Pfam" id="PF00353">
    <property type="entry name" value="HemolysinCabind"/>
    <property type="match status" value="4"/>
</dbReference>
<dbReference type="PROSITE" id="PS00330">
    <property type="entry name" value="HEMOLYSIN_CALCIUM"/>
    <property type="match status" value="1"/>
</dbReference>
<dbReference type="AlphaFoldDB" id="R0E929"/>
<dbReference type="GO" id="GO:0005509">
    <property type="term" value="F:calcium ion binding"/>
    <property type="evidence" value="ECO:0007669"/>
    <property type="project" value="InterPro"/>
</dbReference>
<name>R0E929_CAUVI</name>
<dbReference type="InterPro" id="IPR018511">
    <property type="entry name" value="Hemolysin-typ_Ca-bd_CS"/>
</dbReference>
<protein>
    <recommendedName>
        <fullName evidence="6">Calcium-binding protein</fullName>
    </recommendedName>
</protein>
<keyword evidence="5" id="KW-1185">Reference proteome</keyword>
<keyword evidence="2" id="KW-0964">Secreted</keyword>
<comment type="caution">
    <text evidence="4">The sequence shown here is derived from an EMBL/GenBank/DDBJ whole genome shotgun (WGS) entry which is preliminary data.</text>
</comment>
<dbReference type="PATRIC" id="fig|1292034.3.peg.2018"/>
<evidence type="ECO:0008006" key="6">
    <source>
        <dbReference type="Google" id="ProtNLM"/>
    </source>
</evidence>
<sequence>MTQIHGGPGPDTINGGDDADELWGGGGSDIIHGGAGNDALYADQPGVASPGEENTVNFLYGEAGNDFLVGGAGKDTLDGGAGDDTISGGSGDTLLGGDGNDWLMLATGSVGAVVDGGAGNDRIDMVAGANRYVGGAGADRFMLLSGGPLAQGIATIADFKGAEGDRLSFGSSSSTPQFFRGAVDNPNFSLKIGDVFSSSRDYGGDVRQVWTWASDNSLYVIVDTDGSRTLSDGDIVVKLEGVSAVTATDFADGTFSTTSFTTKIGTDGADNYVGSNSASYYGLAGDDLIHASDGGDRVHGGPGNDKIWGGGYDDDIYGGDGDDWIDGGGGQNTAHYFGNLANYIVTRNADGSLRVQDLKGTDGVDTLLNVQRLQFADQYVAVSYVQQPVTETAFKAILRASSEAPSQLATVMAISDAVTQGNLQIYINQQIVKAAGATTSVASLAYEFFTGKVPSEAGVDYLVSPTGPNANNLNSAYYQSFNLENRYINFAVNLGKFGEGKDAFAAKYGAMSLFDATREAYKAIFGAAPTDPKIHALIDTRADYFAVYGGDGASGIGTKAAMVGWLLAEAQKADLGVMVRSNDAWLTDLSDGSAPFAINILDPAKGYYKADFIYGGP</sequence>
<dbReference type="PANTHER" id="PTHR38340:SF1">
    <property type="entry name" value="S-LAYER PROTEIN"/>
    <property type="match status" value="1"/>
</dbReference>
<feature type="region of interest" description="Disordered" evidence="3">
    <location>
        <begin position="1"/>
        <end position="28"/>
    </location>
</feature>
<organism evidence="4 5">
    <name type="scientific">Caulobacter vibrioides OR37</name>
    <dbReference type="NCBI Taxonomy" id="1292034"/>
    <lineage>
        <taxon>Bacteria</taxon>
        <taxon>Pseudomonadati</taxon>
        <taxon>Pseudomonadota</taxon>
        <taxon>Alphaproteobacteria</taxon>
        <taxon>Caulobacterales</taxon>
        <taxon>Caulobacteraceae</taxon>
        <taxon>Caulobacter</taxon>
    </lineage>
</organism>
<dbReference type="Gene3D" id="2.150.10.10">
    <property type="entry name" value="Serralysin-like metalloprotease, C-terminal"/>
    <property type="match status" value="3"/>
</dbReference>
<evidence type="ECO:0000313" key="4">
    <source>
        <dbReference type="EMBL" id="ENZ81988.1"/>
    </source>
</evidence>
<dbReference type="SUPFAM" id="SSF51120">
    <property type="entry name" value="beta-Roll"/>
    <property type="match status" value="3"/>
</dbReference>
<evidence type="ECO:0000256" key="3">
    <source>
        <dbReference type="SAM" id="MobiDB-lite"/>
    </source>
</evidence>
<dbReference type="EMBL" id="APMP01000010">
    <property type="protein sequence ID" value="ENZ81988.1"/>
    <property type="molecule type" value="Genomic_DNA"/>
</dbReference>
<accession>R0E929</accession>
<evidence type="ECO:0000313" key="5">
    <source>
        <dbReference type="Proteomes" id="UP000013063"/>
    </source>
</evidence>
<dbReference type="GO" id="GO:0005576">
    <property type="term" value="C:extracellular region"/>
    <property type="evidence" value="ECO:0007669"/>
    <property type="project" value="UniProtKB-SubCell"/>
</dbReference>
<dbReference type="STRING" id="1292034.OR37_02032"/>
<dbReference type="InterPro" id="IPR011049">
    <property type="entry name" value="Serralysin-like_metalloprot_C"/>
</dbReference>
<dbReference type="InterPro" id="IPR001343">
    <property type="entry name" value="Hemolysn_Ca-bd"/>
</dbReference>